<gene>
    <name evidence="1" type="ORF">ALO50_04014</name>
</gene>
<protein>
    <submittedName>
        <fullName evidence="1">Uncharacterized protein</fullName>
    </submittedName>
</protein>
<dbReference type="PATRIC" id="fig|264451.4.peg.5802"/>
<organism evidence="1 2">
    <name type="scientific">Pseudomonas syringae pv. cerasicola</name>
    <dbReference type="NCBI Taxonomy" id="264451"/>
    <lineage>
        <taxon>Bacteria</taxon>
        <taxon>Pseudomonadati</taxon>
        <taxon>Pseudomonadota</taxon>
        <taxon>Gammaproteobacteria</taxon>
        <taxon>Pseudomonadales</taxon>
        <taxon>Pseudomonadaceae</taxon>
        <taxon>Pseudomonas</taxon>
        <taxon>Pseudomonas syringae</taxon>
    </lineage>
</organism>
<name>A0A0P9N0G5_PSESX</name>
<evidence type="ECO:0000313" key="1">
    <source>
        <dbReference type="EMBL" id="KPW98380.1"/>
    </source>
</evidence>
<dbReference type="AlphaFoldDB" id="A0A0P9N0G5"/>
<dbReference type="EMBL" id="LJQA01000202">
    <property type="protein sequence ID" value="KPW98380.1"/>
    <property type="molecule type" value="Genomic_DNA"/>
</dbReference>
<proteinExistence type="predicted"/>
<evidence type="ECO:0000313" key="2">
    <source>
        <dbReference type="Proteomes" id="UP000050356"/>
    </source>
</evidence>
<comment type="caution">
    <text evidence="1">The sequence shown here is derived from an EMBL/GenBank/DDBJ whole genome shotgun (WGS) entry which is preliminary data.</text>
</comment>
<dbReference type="Proteomes" id="UP000050356">
    <property type="component" value="Unassembled WGS sequence"/>
</dbReference>
<accession>A0A0P9N0G5</accession>
<feature type="non-terminal residue" evidence="1">
    <location>
        <position position="1"/>
    </location>
</feature>
<reference evidence="1 2" key="1">
    <citation type="submission" date="2015-09" db="EMBL/GenBank/DDBJ databases">
        <title>Genome announcement of multiple Pseudomonas syringae strains.</title>
        <authorList>
            <person name="Thakur S."/>
            <person name="Wang P.W."/>
            <person name="Gong Y."/>
            <person name="Weir B.S."/>
            <person name="Guttman D.S."/>
        </authorList>
    </citation>
    <scope>NUCLEOTIDE SEQUENCE [LARGE SCALE GENOMIC DNA]</scope>
    <source>
        <strain evidence="1 2">ICMP17524</strain>
    </source>
</reference>
<sequence>PKAFPRGSVRNDNPNYPVNPNYRAMLRVACRSGRSASSFDSAARRRFVTQSVTQGIPTLEREER</sequence>